<feature type="compositionally biased region" description="Low complexity" evidence="4">
    <location>
        <begin position="307"/>
        <end position="321"/>
    </location>
</feature>
<dbReference type="PROSITE" id="PS50179">
    <property type="entry name" value="VHS"/>
    <property type="match status" value="1"/>
</dbReference>
<comment type="similarity">
    <text evidence="2">Belongs to the TOM1 family.</text>
</comment>
<evidence type="ECO:0000313" key="7">
    <source>
        <dbReference type="Proteomes" id="UP001318860"/>
    </source>
</evidence>
<dbReference type="SUPFAM" id="SSF89009">
    <property type="entry name" value="GAT-like domain"/>
    <property type="match status" value="1"/>
</dbReference>
<dbReference type="Gene3D" id="1.25.40.90">
    <property type="match status" value="1"/>
</dbReference>
<accession>A0ABR0TZD6</accession>
<comment type="caution">
    <text evidence="6">The sequence shown here is derived from an EMBL/GenBank/DDBJ whole genome shotgun (WGS) entry which is preliminary data.</text>
</comment>
<dbReference type="InterPro" id="IPR008942">
    <property type="entry name" value="ENTH_VHS"/>
</dbReference>
<dbReference type="Gene3D" id="1.20.58.160">
    <property type="match status" value="1"/>
</dbReference>
<protein>
    <recommendedName>
        <fullName evidence="5">VHS domain-containing protein</fullName>
    </recommendedName>
</protein>
<feature type="region of interest" description="Disordered" evidence="4">
    <location>
        <begin position="306"/>
        <end position="327"/>
    </location>
</feature>
<evidence type="ECO:0000259" key="5">
    <source>
        <dbReference type="PROSITE" id="PS50179"/>
    </source>
</evidence>
<dbReference type="PANTHER" id="PTHR45898:SF14">
    <property type="entry name" value="TOM1-LIKE PROTEIN 4"/>
    <property type="match status" value="1"/>
</dbReference>
<dbReference type="InterPro" id="IPR038425">
    <property type="entry name" value="GAT_sf"/>
</dbReference>
<feature type="region of interest" description="Disordered" evidence="4">
    <location>
        <begin position="351"/>
        <end position="375"/>
    </location>
</feature>
<organism evidence="6 7">
    <name type="scientific">Rehmannia glutinosa</name>
    <name type="common">Chinese foxglove</name>
    <dbReference type="NCBI Taxonomy" id="99300"/>
    <lineage>
        <taxon>Eukaryota</taxon>
        <taxon>Viridiplantae</taxon>
        <taxon>Streptophyta</taxon>
        <taxon>Embryophyta</taxon>
        <taxon>Tracheophyta</taxon>
        <taxon>Spermatophyta</taxon>
        <taxon>Magnoliopsida</taxon>
        <taxon>eudicotyledons</taxon>
        <taxon>Gunneridae</taxon>
        <taxon>Pentapetalae</taxon>
        <taxon>asterids</taxon>
        <taxon>lamiids</taxon>
        <taxon>Lamiales</taxon>
        <taxon>Orobanchaceae</taxon>
        <taxon>Rehmannieae</taxon>
        <taxon>Rehmannia</taxon>
    </lineage>
</organism>
<evidence type="ECO:0000256" key="1">
    <source>
        <dbReference type="ARBA" id="ARBA00004170"/>
    </source>
</evidence>
<keyword evidence="3" id="KW-0472">Membrane</keyword>
<proteinExistence type="inferred from homology"/>
<keyword evidence="7" id="KW-1185">Reference proteome</keyword>
<evidence type="ECO:0000256" key="3">
    <source>
        <dbReference type="ARBA" id="ARBA00023136"/>
    </source>
</evidence>
<dbReference type="InterPro" id="IPR002014">
    <property type="entry name" value="VHS_dom"/>
</dbReference>
<dbReference type="Pfam" id="PF00790">
    <property type="entry name" value="VHS"/>
    <property type="match status" value="1"/>
</dbReference>
<dbReference type="Proteomes" id="UP001318860">
    <property type="component" value="Unassembled WGS sequence"/>
</dbReference>
<gene>
    <name evidence="6" type="ORF">DH2020_007877</name>
</gene>
<evidence type="ECO:0000256" key="4">
    <source>
        <dbReference type="SAM" id="MobiDB-lite"/>
    </source>
</evidence>
<evidence type="ECO:0000313" key="6">
    <source>
        <dbReference type="EMBL" id="KAK6115608.1"/>
    </source>
</evidence>
<sequence length="419" mass="45980">METWIYTMEKEKQAKDALNILKKKLGNKNPEIQLLALFVLETLSKNCGENVLQQVVELDILHEMVNIVMKKPDLHVREKILTLIDTWQEALGGPMGRFPQYHAAYNELKSAGIEFPPREENSVPLFTPPQSRPIAHGTSPYEEVAVRTSSESDASGLSLPEIQNAEGLADVLMEMLAALDPNNSQGVKDEIIVDLVDQCRSYQKRVMNLQVLRRHDDIANGTPAVSVASRETPVAPLMNVNREDEDSEDGFARLAHRSSTDATQGLLHKPAVVKIELPVQINRILPPPPSSRKPISIDYLSGDVYETKQSSETSSESTNTSGPKTTCDEAVLTSKSADQLPSAPYDVVATRDLSPPPSGFTQIGGPSHSSISYDSLVGQTQNLSIKSPGPTEQEKPEDALFKDLVDFAKAKSSSAKPYR</sequence>
<dbReference type="EMBL" id="JABTTQ020003506">
    <property type="protein sequence ID" value="KAK6115608.1"/>
    <property type="molecule type" value="Genomic_DNA"/>
</dbReference>
<feature type="domain" description="VHS" evidence="5">
    <location>
        <begin position="1"/>
        <end position="116"/>
    </location>
</feature>
<reference evidence="6 7" key="1">
    <citation type="journal article" date="2021" name="Comput. Struct. Biotechnol. J.">
        <title>De novo genome assembly of the potent medicinal plant Rehmannia glutinosa using nanopore technology.</title>
        <authorList>
            <person name="Ma L."/>
            <person name="Dong C."/>
            <person name="Song C."/>
            <person name="Wang X."/>
            <person name="Zheng X."/>
            <person name="Niu Y."/>
            <person name="Chen S."/>
            <person name="Feng W."/>
        </authorList>
    </citation>
    <scope>NUCLEOTIDE SEQUENCE [LARGE SCALE GENOMIC DNA]</scope>
    <source>
        <strain evidence="6">DH-2019</strain>
    </source>
</reference>
<dbReference type="InterPro" id="IPR044836">
    <property type="entry name" value="TOL_plant"/>
</dbReference>
<dbReference type="PANTHER" id="PTHR45898">
    <property type="entry name" value="TOM1-LIKE PROTEIN"/>
    <property type="match status" value="1"/>
</dbReference>
<dbReference type="SMART" id="SM00288">
    <property type="entry name" value="VHS"/>
    <property type="match status" value="1"/>
</dbReference>
<comment type="subcellular location">
    <subcellularLocation>
        <location evidence="1">Membrane</location>
        <topology evidence="1">Peripheral membrane protein</topology>
    </subcellularLocation>
</comment>
<evidence type="ECO:0000256" key="2">
    <source>
        <dbReference type="ARBA" id="ARBA00007708"/>
    </source>
</evidence>
<name>A0ABR0TZD6_REHGL</name>
<dbReference type="SUPFAM" id="SSF48464">
    <property type="entry name" value="ENTH/VHS domain"/>
    <property type="match status" value="1"/>
</dbReference>
<dbReference type="CDD" id="cd03561">
    <property type="entry name" value="VHS"/>
    <property type="match status" value="1"/>
</dbReference>